<feature type="domain" description="PAC" evidence="2">
    <location>
        <begin position="71"/>
        <end position="124"/>
    </location>
</feature>
<keyword evidence="6" id="KW-1185">Reference proteome</keyword>
<dbReference type="Pfam" id="PF13426">
    <property type="entry name" value="PAS_9"/>
    <property type="match status" value="1"/>
</dbReference>
<feature type="domain" description="EAL" evidence="3">
    <location>
        <begin position="298"/>
        <end position="550"/>
    </location>
</feature>
<dbReference type="InterPro" id="IPR035965">
    <property type="entry name" value="PAS-like_dom_sf"/>
</dbReference>
<dbReference type="InterPro" id="IPR000700">
    <property type="entry name" value="PAS-assoc_C"/>
</dbReference>
<dbReference type="Gene3D" id="3.20.20.450">
    <property type="entry name" value="EAL domain"/>
    <property type="match status" value="1"/>
</dbReference>
<dbReference type="Gene3D" id="3.30.70.270">
    <property type="match status" value="1"/>
</dbReference>
<dbReference type="NCBIfam" id="TIGR00254">
    <property type="entry name" value="GGDEF"/>
    <property type="match status" value="1"/>
</dbReference>
<dbReference type="SUPFAM" id="SSF55785">
    <property type="entry name" value="PYP-like sensor domain (PAS domain)"/>
    <property type="match status" value="1"/>
</dbReference>
<evidence type="ECO:0008006" key="7">
    <source>
        <dbReference type="Google" id="ProtNLM"/>
    </source>
</evidence>
<comment type="caution">
    <text evidence="5">The sequence shown here is derived from an EMBL/GenBank/DDBJ whole genome shotgun (WGS) entry which is preliminary data.</text>
</comment>
<dbReference type="InterPro" id="IPR029787">
    <property type="entry name" value="Nucleotide_cyclase"/>
</dbReference>
<dbReference type="PANTHER" id="PTHR44757">
    <property type="entry name" value="DIGUANYLATE CYCLASE DGCP"/>
    <property type="match status" value="1"/>
</dbReference>
<dbReference type="InterPro" id="IPR035919">
    <property type="entry name" value="EAL_sf"/>
</dbReference>
<dbReference type="PROSITE" id="PS50113">
    <property type="entry name" value="PAC"/>
    <property type="match status" value="1"/>
</dbReference>
<feature type="domain" description="GGDEF" evidence="4">
    <location>
        <begin position="156"/>
        <end position="289"/>
    </location>
</feature>
<dbReference type="CDD" id="cd01949">
    <property type="entry name" value="GGDEF"/>
    <property type="match status" value="1"/>
</dbReference>
<dbReference type="Pfam" id="PF00563">
    <property type="entry name" value="EAL"/>
    <property type="match status" value="1"/>
</dbReference>
<dbReference type="Gene3D" id="3.30.450.20">
    <property type="entry name" value="PAS domain"/>
    <property type="match status" value="1"/>
</dbReference>
<gene>
    <name evidence="5" type="ORF">GCM10022278_15740</name>
</gene>
<dbReference type="InterPro" id="IPR001633">
    <property type="entry name" value="EAL_dom"/>
</dbReference>
<dbReference type="Proteomes" id="UP001501337">
    <property type="component" value="Unassembled WGS sequence"/>
</dbReference>
<sequence length="563" mass="61416">MKHIYDSATDFAIFTVDVDGIVSSWNSGAETIFGFSELEMIGADSCVIFTPEDRANGELAFEMNTAAATGRAADYRWHLRKNGERFWADGVLTPIRDDVNEVIGYLKILRDITDKKLAQEELKRLSATDALSGLYNRASFDVRTQEMISLCERGGHTLHLLLIDLDRFKEVNDTLGHQAGDELLLEVASRLKNASRESDFIARLGGDEFGILQLGIRDPSLGGSLAAKIVHALAQPFGIGETVVEISASIGIASSPDDSAEASGLMRKADIALYKAKSAGRNGYQHFTDELDRIAHKRNQDSNALRAAVAAKQLSLVYQPIISCYTGQATAMEALVRFPGRHLSDYSVDYMIDLAQELGLIFDIGVWVFAEASKQLMRWKSLGISDLKICINTCAKELLHNQYLTSISDALVVSGIEAGDIDIELTERDAIDLEGNGVLEALVTAGFRLSLDDFGVGFSSLSYLRTLPVTTLKLDKSFLDGVPLQVSANAVAKSVITLAKELNLLVIAEGVEDKVQAQFLNALRCDAFQGFLFSPGMPESLATEWLMANRNSHPSHEAVSPAQ</sequence>
<evidence type="ECO:0000259" key="4">
    <source>
        <dbReference type="PROSITE" id="PS50887"/>
    </source>
</evidence>
<dbReference type="PROSITE" id="PS50112">
    <property type="entry name" value="PAS"/>
    <property type="match status" value="1"/>
</dbReference>
<dbReference type="PROSITE" id="PS50883">
    <property type="entry name" value="EAL"/>
    <property type="match status" value="1"/>
</dbReference>
<dbReference type="PROSITE" id="PS50887">
    <property type="entry name" value="GGDEF"/>
    <property type="match status" value="1"/>
</dbReference>
<dbReference type="InterPro" id="IPR001610">
    <property type="entry name" value="PAC"/>
</dbReference>
<dbReference type="EMBL" id="BAABBO010000007">
    <property type="protein sequence ID" value="GAA3958128.1"/>
    <property type="molecule type" value="Genomic_DNA"/>
</dbReference>
<dbReference type="InterPro" id="IPR052155">
    <property type="entry name" value="Biofilm_reg_signaling"/>
</dbReference>
<dbReference type="SUPFAM" id="SSF141868">
    <property type="entry name" value="EAL domain-like"/>
    <property type="match status" value="1"/>
</dbReference>
<evidence type="ECO:0000259" key="2">
    <source>
        <dbReference type="PROSITE" id="PS50113"/>
    </source>
</evidence>
<dbReference type="InterPro" id="IPR000014">
    <property type="entry name" value="PAS"/>
</dbReference>
<dbReference type="InterPro" id="IPR043128">
    <property type="entry name" value="Rev_trsase/Diguanyl_cyclase"/>
</dbReference>
<protein>
    <recommendedName>
        <fullName evidence="7">PAS domain S-box-containing protein/diguanylate cyclase (GGDEF)-like protein</fullName>
    </recommendedName>
</protein>
<name>A0ABP7P1H3_9GAMM</name>
<organism evidence="5 6">
    <name type="scientific">Allohahella marinimesophila</name>
    <dbReference type="NCBI Taxonomy" id="1054972"/>
    <lineage>
        <taxon>Bacteria</taxon>
        <taxon>Pseudomonadati</taxon>
        <taxon>Pseudomonadota</taxon>
        <taxon>Gammaproteobacteria</taxon>
        <taxon>Oceanospirillales</taxon>
        <taxon>Hahellaceae</taxon>
        <taxon>Allohahella</taxon>
    </lineage>
</organism>
<dbReference type="NCBIfam" id="TIGR00229">
    <property type="entry name" value="sensory_box"/>
    <property type="match status" value="1"/>
</dbReference>
<accession>A0ABP7P1H3</accession>
<evidence type="ECO:0000259" key="1">
    <source>
        <dbReference type="PROSITE" id="PS50112"/>
    </source>
</evidence>
<dbReference type="SUPFAM" id="SSF55073">
    <property type="entry name" value="Nucleotide cyclase"/>
    <property type="match status" value="1"/>
</dbReference>
<evidence type="ECO:0000313" key="5">
    <source>
        <dbReference type="EMBL" id="GAA3958128.1"/>
    </source>
</evidence>
<evidence type="ECO:0000259" key="3">
    <source>
        <dbReference type="PROSITE" id="PS50883"/>
    </source>
</evidence>
<dbReference type="PANTHER" id="PTHR44757:SF2">
    <property type="entry name" value="BIOFILM ARCHITECTURE MAINTENANCE PROTEIN MBAA"/>
    <property type="match status" value="1"/>
</dbReference>
<evidence type="ECO:0000313" key="6">
    <source>
        <dbReference type="Proteomes" id="UP001501337"/>
    </source>
</evidence>
<dbReference type="SMART" id="SM00086">
    <property type="entry name" value="PAC"/>
    <property type="match status" value="1"/>
</dbReference>
<dbReference type="SMART" id="SM00052">
    <property type="entry name" value="EAL"/>
    <property type="match status" value="1"/>
</dbReference>
<dbReference type="InterPro" id="IPR000160">
    <property type="entry name" value="GGDEF_dom"/>
</dbReference>
<dbReference type="SMART" id="SM00267">
    <property type="entry name" value="GGDEF"/>
    <property type="match status" value="1"/>
</dbReference>
<proteinExistence type="predicted"/>
<dbReference type="Pfam" id="PF00990">
    <property type="entry name" value="GGDEF"/>
    <property type="match status" value="1"/>
</dbReference>
<reference evidence="6" key="1">
    <citation type="journal article" date="2019" name="Int. J. Syst. Evol. Microbiol.">
        <title>The Global Catalogue of Microorganisms (GCM) 10K type strain sequencing project: providing services to taxonomists for standard genome sequencing and annotation.</title>
        <authorList>
            <consortium name="The Broad Institute Genomics Platform"/>
            <consortium name="The Broad Institute Genome Sequencing Center for Infectious Disease"/>
            <person name="Wu L."/>
            <person name="Ma J."/>
        </authorList>
    </citation>
    <scope>NUCLEOTIDE SEQUENCE [LARGE SCALE GENOMIC DNA]</scope>
    <source>
        <strain evidence="6">JCM 17555</strain>
    </source>
</reference>
<dbReference type="RefSeq" id="WP_344805035.1">
    <property type="nucleotide sequence ID" value="NZ_BAABBO010000007.1"/>
</dbReference>
<dbReference type="CDD" id="cd00130">
    <property type="entry name" value="PAS"/>
    <property type="match status" value="1"/>
</dbReference>
<feature type="domain" description="PAS" evidence="1">
    <location>
        <begin position="1"/>
        <end position="54"/>
    </location>
</feature>
<dbReference type="CDD" id="cd01948">
    <property type="entry name" value="EAL"/>
    <property type="match status" value="1"/>
</dbReference>